<dbReference type="Gene3D" id="3.30.420.10">
    <property type="entry name" value="Ribonuclease H-like superfamily/Ribonuclease H"/>
    <property type="match status" value="1"/>
</dbReference>
<protein>
    <submittedName>
        <fullName evidence="5">Werner Syndrome-like exonuclease</fullName>
    </submittedName>
</protein>
<feature type="domain" description="3'-5' exonuclease" evidence="3">
    <location>
        <begin position="75"/>
        <end position="224"/>
    </location>
</feature>
<dbReference type="GO" id="GO:0008408">
    <property type="term" value="F:3'-5' exonuclease activity"/>
    <property type="evidence" value="ECO:0007669"/>
    <property type="project" value="InterPro"/>
</dbReference>
<dbReference type="Pfam" id="PF01612">
    <property type="entry name" value="DNA_pol_A_exo1"/>
    <property type="match status" value="1"/>
</dbReference>
<keyword evidence="1" id="KW-0540">Nuclease</keyword>
<dbReference type="GO" id="GO:0003676">
    <property type="term" value="F:nucleic acid binding"/>
    <property type="evidence" value="ECO:0007669"/>
    <property type="project" value="InterPro"/>
</dbReference>
<reference evidence="5" key="1">
    <citation type="submission" date="2025-08" db="UniProtKB">
        <authorList>
            <consortium name="RefSeq"/>
        </authorList>
    </citation>
    <scope>IDENTIFICATION</scope>
    <source>
        <tissue evidence="5">Etiolated seedlings</tissue>
    </source>
</reference>
<dbReference type="eggNOG" id="KOG4373">
    <property type="taxonomic scope" value="Eukaryota"/>
</dbReference>
<dbReference type="InterPro" id="IPR012337">
    <property type="entry name" value="RNaseH-like_sf"/>
</dbReference>
<evidence type="ECO:0000256" key="2">
    <source>
        <dbReference type="ARBA" id="ARBA00022801"/>
    </source>
</evidence>
<dbReference type="InterPro" id="IPR051132">
    <property type="entry name" value="3-5_Exonuclease_domain"/>
</dbReference>
<evidence type="ECO:0000313" key="4">
    <source>
        <dbReference type="Proteomes" id="UP000087171"/>
    </source>
</evidence>
<name>A0A1S2Z3M9_CICAR</name>
<evidence type="ECO:0000256" key="1">
    <source>
        <dbReference type="ARBA" id="ARBA00022722"/>
    </source>
</evidence>
<dbReference type="AlphaFoldDB" id="A0A1S2Z3M9"/>
<dbReference type="OrthoDB" id="1920326at2759"/>
<dbReference type="GO" id="GO:0005634">
    <property type="term" value="C:nucleus"/>
    <property type="evidence" value="ECO:0007669"/>
    <property type="project" value="TreeGrafter"/>
</dbReference>
<keyword evidence="2" id="KW-0378">Hydrolase</keyword>
<sequence>MSISQTDRKCNSTPITPTPFDITIIDRNIPSNTHNIYDIIFDSNLTINTLITSSPSLVDAWFLETNRLHNPFPLLIGLDIEWRPNFQRGRNNRTAVLQLCINNRCLVFQIIHSPFIPTSLTTFLSNINNKFVGVGIEDDIEKLLKDYKIHVANFDDLRTLAAYVLNDREMLKTGIKTLSQRVLGKAVQKPKKVTTSKWDNKKLNEDQVKYATVDAFVSFEVGRRLYSNQFF</sequence>
<gene>
    <name evidence="5" type="primary">LOC101490791</name>
</gene>
<dbReference type="SUPFAM" id="SSF53098">
    <property type="entry name" value="Ribonuclease H-like"/>
    <property type="match status" value="1"/>
</dbReference>
<dbReference type="GO" id="GO:0006139">
    <property type="term" value="P:nucleobase-containing compound metabolic process"/>
    <property type="evidence" value="ECO:0007669"/>
    <property type="project" value="InterPro"/>
</dbReference>
<dbReference type="PANTHER" id="PTHR13620">
    <property type="entry name" value="3-5 EXONUCLEASE"/>
    <property type="match status" value="1"/>
</dbReference>
<dbReference type="CDD" id="cd06141">
    <property type="entry name" value="WRN_exo"/>
    <property type="match status" value="1"/>
</dbReference>
<dbReference type="InterPro" id="IPR036397">
    <property type="entry name" value="RNaseH_sf"/>
</dbReference>
<evidence type="ECO:0000313" key="5">
    <source>
        <dbReference type="RefSeq" id="XP_004514484.1"/>
    </source>
</evidence>
<evidence type="ECO:0000259" key="3">
    <source>
        <dbReference type="Pfam" id="PF01612"/>
    </source>
</evidence>
<dbReference type="FunFam" id="3.30.420.10:FF:000054">
    <property type="entry name" value="Werner Syndrome-like exonuclease"/>
    <property type="match status" value="1"/>
</dbReference>
<accession>A0A1S2Z3M9</accession>
<dbReference type="Proteomes" id="UP000087171">
    <property type="component" value="Unplaced"/>
</dbReference>
<dbReference type="GO" id="GO:0005737">
    <property type="term" value="C:cytoplasm"/>
    <property type="evidence" value="ECO:0007669"/>
    <property type="project" value="TreeGrafter"/>
</dbReference>
<dbReference type="GeneID" id="101490791"/>
<dbReference type="KEGG" id="cam:101490791"/>
<dbReference type="PaxDb" id="3827-XP_004514484.1"/>
<proteinExistence type="predicted"/>
<dbReference type="RefSeq" id="XP_004514484.1">
    <property type="nucleotide sequence ID" value="XM_004514427.3"/>
</dbReference>
<dbReference type="InterPro" id="IPR002562">
    <property type="entry name" value="3'-5'_exonuclease_dom"/>
</dbReference>
<organism evidence="4 5">
    <name type="scientific">Cicer arietinum</name>
    <name type="common">Chickpea</name>
    <name type="synonym">Garbanzo</name>
    <dbReference type="NCBI Taxonomy" id="3827"/>
    <lineage>
        <taxon>Eukaryota</taxon>
        <taxon>Viridiplantae</taxon>
        <taxon>Streptophyta</taxon>
        <taxon>Embryophyta</taxon>
        <taxon>Tracheophyta</taxon>
        <taxon>Spermatophyta</taxon>
        <taxon>Magnoliopsida</taxon>
        <taxon>eudicotyledons</taxon>
        <taxon>Gunneridae</taxon>
        <taxon>Pentapetalae</taxon>
        <taxon>rosids</taxon>
        <taxon>fabids</taxon>
        <taxon>Fabales</taxon>
        <taxon>Fabaceae</taxon>
        <taxon>Papilionoideae</taxon>
        <taxon>50 kb inversion clade</taxon>
        <taxon>NPAAA clade</taxon>
        <taxon>Hologalegina</taxon>
        <taxon>IRL clade</taxon>
        <taxon>Cicereae</taxon>
        <taxon>Cicer</taxon>
    </lineage>
</organism>
<keyword evidence="4" id="KW-1185">Reference proteome</keyword>
<dbReference type="STRING" id="3827.A0A1S2Z3M9"/>
<dbReference type="PANTHER" id="PTHR13620:SF105">
    <property type="entry name" value="OS01G0737700 PROTEIN"/>
    <property type="match status" value="1"/>
</dbReference>